<dbReference type="AlphaFoldDB" id="A0A139M6Z6"/>
<evidence type="ECO:0000256" key="1">
    <source>
        <dbReference type="ARBA" id="ARBA00034117"/>
    </source>
</evidence>
<dbReference type="EMBL" id="LQOG01000039">
    <property type="protein sequence ID" value="KXT59377.1"/>
    <property type="molecule type" value="Genomic_DNA"/>
</dbReference>
<reference evidence="3 4" key="1">
    <citation type="submission" date="2016-01" db="EMBL/GenBank/DDBJ databases">
        <title>Highly variable Streptococcus oralis are common among viridans streptococci isolated from primates.</title>
        <authorList>
            <person name="Denapaite D."/>
            <person name="Rieger M."/>
            <person name="Koendgen S."/>
            <person name="Brueckner R."/>
            <person name="Ochigava I."/>
            <person name="Kappeler P."/>
            <person name="Maetz-Rensing K."/>
            <person name="Leendertz F."/>
            <person name="Hakenbeck R."/>
        </authorList>
    </citation>
    <scope>NUCLEOTIDE SEQUENCE [LARGE SCALE GENOMIC DNA]</scope>
    <source>
        <strain evidence="3 4">DD05</strain>
    </source>
</reference>
<gene>
    <name evidence="3" type="ORF">SORDD05_01624</name>
</gene>
<sequence length="447" mass="47995">MKIDVSEVRVQKELLVISVNSIKEQLSVSRSRLSEVVSTDSLKGAVKDAINQKVTNYQIPLVDNYVNALDSIVSRYDGLVKLFQDTVSETDNSAIIKTEYLERIKQRMKDPIEGLKSSSSKTKNIYAGISDILTLTNPSLDSVNTSYNQAVKSLDDTIKNMETFNQLVGDSSFTDLINVQNKQLKFLALHSSTPFTEYAARTYYRSTSFKNDVAEYTKAVHSGGKKVELQNDLAKRLAESKYSGEKVKKLPPGVVVDDDFSDLDMGFEAYAGKTTAGDTNLGGEVSVLKADVSAGVIKSLASAKEGKKDVSKNKKNSQKYGIGAKAKAKITGAEAEGHARWGDDSNDIHAKLSGSAYTASADASGEIGFFTNREGKLKGGVQLEVGADAYIVEGEAKAGFKIFGLTIDVSASAGVGVSARAKVGVTTEKAEAKMKLGPFGLGLSIGW</sequence>
<comment type="similarity">
    <text evidence="1">In the N-terminal section; belongs to the LXG family.</text>
</comment>
<accession>A0A139M6Z6</accession>
<evidence type="ECO:0000313" key="4">
    <source>
        <dbReference type="Proteomes" id="UP000070541"/>
    </source>
</evidence>
<evidence type="ECO:0000259" key="2">
    <source>
        <dbReference type="PROSITE" id="PS51756"/>
    </source>
</evidence>
<feature type="domain" description="LXG" evidence="2">
    <location>
        <begin position="1"/>
        <end position="237"/>
    </location>
</feature>
<dbReference type="PATRIC" id="fig|1303.76.peg.1691"/>
<dbReference type="Proteomes" id="UP000070541">
    <property type="component" value="Unassembled WGS sequence"/>
</dbReference>
<name>A0A139M6Z6_STROR</name>
<protein>
    <recommendedName>
        <fullName evidence="2">LXG domain-containing protein</fullName>
    </recommendedName>
</protein>
<dbReference type="RefSeq" id="WP_227698166.1">
    <property type="nucleotide sequence ID" value="NZ_CP065707.1"/>
</dbReference>
<dbReference type="PROSITE" id="PS51756">
    <property type="entry name" value="LXG"/>
    <property type="match status" value="1"/>
</dbReference>
<evidence type="ECO:0000313" key="3">
    <source>
        <dbReference type="EMBL" id="KXT59377.1"/>
    </source>
</evidence>
<comment type="caution">
    <text evidence="3">The sequence shown here is derived from an EMBL/GenBank/DDBJ whole genome shotgun (WGS) entry which is preliminary data.</text>
</comment>
<proteinExistence type="inferred from homology"/>
<dbReference type="Pfam" id="PF04740">
    <property type="entry name" value="LXG"/>
    <property type="match status" value="1"/>
</dbReference>
<dbReference type="InterPro" id="IPR006829">
    <property type="entry name" value="LXG_dom"/>
</dbReference>
<organism evidence="3 4">
    <name type="scientific">Streptococcus oralis</name>
    <dbReference type="NCBI Taxonomy" id="1303"/>
    <lineage>
        <taxon>Bacteria</taxon>
        <taxon>Bacillati</taxon>
        <taxon>Bacillota</taxon>
        <taxon>Bacilli</taxon>
        <taxon>Lactobacillales</taxon>
        <taxon>Streptococcaceae</taxon>
        <taxon>Streptococcus</taxon>
    </lineage>
</organism>